<comment type="pathway">
    <text evidence="1 8">Metabolic intermediate biosynthesis; chorismate biosynthesis; chorismate from D-erythrose 4-phosphate and phosphoenolpyruvate: step 4/7.</text>
</comment>
<dbReference type="GO" id="GO:0009073">
    <property type="term" value="P:aromatic amino acid family biosynthetic process"/>
    <property type="evidence" value="ECO:0007669"/>
    <property type="project" value="UniProtKB-KW"/>
</dbReference>
<feature type="binding site" evidence="8">
    <location>
        <position position="212"/>
    </location>
    <ligand>
        <name>NADP(+)</name>
        <dbReference type="ChEBI" id="CHEBI:58349"/>
    </ligand>
</feature>
<keyword evidence="5 8" id="KW-0560">Oxidoreductase</keyword>
<evidence type="ECO:0000313" key="13">
    <source>
        <dbReference type="Proteomes" id="UP000238322"/>
    </source>
</evidence>
<comment type="catalytic activity">
    <reaction evidence="7 8">
        <text>shikimate + NADP(+) = 3-dehydroshikimate + NADPH + H(+)</text>
        <dbReference type="Rhea" id="RHEA:17737"/>
        <dbReference type="ChEBI" id="CHEBI:15378"/>
        <dbReference type="ChEBI" id="CHEBI:16630"/>
        <dbReference type="ChEBI" id="CHEBI:36208"/>
        <dbReference type="ChEBI" id="CHEBI:57783"/>
        <dbReference type="ChEBI" id="CHEBI:58349"/>
        <dbReference type="EC" id="1.1.1.25"/>
    </reaction>
</comment>
<evidence type="ECO:0000256" key="4">
    <source>
        <dbReference type="ARBA" id="ARBA00022857"/>
    </source>
</evidence>
<comment type="caution">
    <text evidence="8">Lacks conserved residue(s) required for the propagation of feature annotation.</text>
</comment>
<dbReference type="InterPro" id="IPR006151">
    <property type="entry name" value="Shikm_DH/Glu-tRNA_Rdtase"/>
</dbReference>
<dbReference type="UniPathway" id="UPA00053">
    <property type="reaction ID" value="UER00087"/>
</dbReference>
<organism evidence="12 13">
    <name type="scientific">Blastopirellula marina</name>
    <dbReference type="NCBI Taxonomy" id="124"/>
    <lineage>
        <taxon>Bacteria</taxon>
        <taxon>Pseudomonadati</taxon>
        <taxon>Planctomycetota</taxon>
        <taxon>Planctomycetia</taxon>
        <taxon>Pirellulales</taxon>
        <taxon>Pirellulaceae</taxon>
        <taxon>Blastopirellula</taxon>
    </lineage>
</organism>
<keyword evidence="3 8" id="KW-0028">Amino-acid biosynthesis</keyword>
<dbReference type="HAMAP" id="MF_00222">
    <property type="entry name" value="Shikimate_DH_AroE"/>
    <property type="match status" value="1"/>
</dbReference>
<dbReference type="NCBIfam" id="TIGR00507">
    <property type="entry name" value="aroE"/>
    <property type="match status" value="1"/>
</dbReference>
<feature type="binding site" evidence="8">
    <location>
        <position position="95"/>
    </location>
    <ligand>
        <name>shikimate</name>
        <dbReference type="ChEBI" id="CHEBI:36208"/>
    </ligand>
</feature>
<comment type="caution">
    <text evidence="12">The sequence shown here is derived from an EMBL/GenBank/DDBJ whole genome shotgun (WGS) entry which is preliminary data.</text>
</comment>
<feature type="domain" description="Shikimate dehydrogenase substrate binding N-terminal" evidence="10">
    <location>
        <begin position="1"/>
        <end position="82"/>
    </location>
</feature>
<evidence type="ECO:0000259" key="11">
    <source>
        <dbReference type="Pfam" id="PF18317"/>
    </source>
</evidence>
<feature type="domain" description="SDH C-terminal" evidence="11">
    <location>
        <begin position="235"/>
        <end position="265"/>
    </location>
</feature>
<dbReference type="InterPro" id="IPR022893">
    <property type="entry name" value="Shikimate_DH_fam"/>
</dbReference>
<sequence length="270" mass="28714">MGKPVAGNPSQFMMERSFAAAGLDWRYLTLEVSPEDLPAAVAGMKAMGFRGGNFTIPHKVAVIPHLKRLTEAAELMGAVNCIFAEGDGFVGENTDGKGFVSALKEVIDPEGKKIVLFGAGGAARAIAVELGLNKAASIDIVNRDAGRGRDLSKLLSERVGIDSKWIPWNGTHELPEEADIVINGTSIGLCDGSAMVPVDPSTFRESMIVADVIFNPPETRFLQAAKDAGCRTIDGLGMLVNQGVIGFKIWTGVDPDPSVMREALEEYLGI</sequence>
<evidence type="ECO:0000256" key="8">
    <source>
        <dbReference type="HAMAP-Rule" id="MF_00222"/>
    </source>
</evidence>
<dbReference type="AlphaFoldDB" id="A0A2S8FJP2"/>
<dbReference type="GO" id="GO:0019632">
    <property type="term" value="P:shikimate metabolic process"/>
    <property type="evidence" value="ECO:0007669"/>
    <property type="project" value="InterPro"/>
</dbReference>
<feature type="binding site" evidence="8">
    <location>
        <position position="71"/>
    </location>
    <ligand>
        <name>NADP(+)</name>
        <dbReference type="ChEBI" id="CHEBI:58349"/>
    </ligand>
</feature>
<comment type="similarity">
    <text evidence="8">Belongs to the shikimate dehydrogenase family.</text>
</comment>
<dbReference type="InterPro" id="IPR041121">
    <property type="entry name" value="SDH_C"/>
</dbReference>
<keyword evidence="4 8" id="KW-0521">NADP</keyword>
<dbReference type="EMBL" id="PUHY01000012">
    <property type="protein sequence ID" value="PQO32371.1"/>
    <property type="molecule type" value="Genomic_DNA"/>
</dbReference>
<proteinExistence type="inferred from homology"/>
<evidence type="ECO:0000259" key="10">
    <source>
        <dbReference type="Pfam" id="PF08501"/>
    </source>
</evidence>
<feature type="binding site" evidence="8">
    <location>
        <position position="80"/>
    </location>
    <ligand>
        <name>shikimate</name>
        <dbReference type="ChEBI" id="CHEBI:36208"/>
    </ligand>
</feature>
<accession>A0A2S8FJP2</accession>
<dbReference type="GO" id="GO:0050661">
    <property type="term" value="F:NADP binding"/>
    <property type="evidence" value="ECO:0007669"/>
    <property type="project" value="InterPro"/>
</dbReference>
<dbReference type="InterPro" id="IPR013708">
    <property type="entry name" value="Shikimate_DH-bd_N"/>
</dbReference>
<dbReference type="CDD" id="cd01065">
    <property type="entry name" value="NAD_bind_Shikimate_DH"/>
    <property type="match status" value="1"/>
</dbReference>
<evidence type="ECO:0000256" key="3">
    <source>
        <dbReference type="ARBA" id="ARBA00022605"/>
    </source>
</evidence>
<dbReference type="Pfam" id="PF18317">
    <property type="entry name" value="SDH_C"/>
    <property type="match status" value="1"/>
</dbReference>
<dbReference type="Gene3D" id="3.40.50.10860">
    <property type="entry name" value="Leucine Dehydrogenase, chain A, domain 1"/>
    <property type="match status" value="1"/>
</dbReference>
<dbReference type="InterPro" id="IPR011342">
    <property type="entry name" value="Shikimate_DH"/>
</dbReference>
<evidence type="ECO:0000256" key="2">
    <source>
        <dbReference type="ARBA" id="ARBA00012962"/>
    </source>
</evidence>
<dbReference type="InterPro" id="IPR036291">
    <property type="entry name" value="NAD(P)-bd_dom_sf"/>
</dbReference>
<evidence type="ECO:0000256" key="6">
    <source>
        <dbReference type="ARBA" id="ARBA00023141"/>
    </source>
</evidence>
<comment type="subunit">
    <text evidence="8">Homodimer.</text>
</comment>
<reference evidence="12 13" key="1">
    <citation type="submission" date="2018-02" db="EMBL/GenBank/DDBJ databases">
        <title>Comparative genomes isolates from brazilian mangrove.</title>
        <authorList>
            <person name="Araujo J.E."/>
            <person name="Taketani R.G."/>
            <person name="Silva M.C.P."/>
            <person name="Loureco M.V."/>
            <person name="Andreote F.D."/>
        </authorList>
    </citation>
    <scope>NUCLEOTIDE SEQUENCE [LARGE SCALE GENOMIC DNA]</scope>
    <source>
        <strain evidence="12 13">Hex-1 MGV</strain>
    </source>
</reference>
<dbReference type="GO" id="GO:0004764">
    <property type="term" value="F:shikimate 3-dehydrogenase (NADP+) activity"/>
    <property type="evidence" value="ECO:0007669"/>
    <property type="project" value="UniProtKB-UniRule"/>
</dbReference>
<dbReference type="SUPFAM" id="SSF51735">
    <property type="entry name" value="NAD(P)-binding Rossmann-fold domains"/>
    <property type="match status" value="1"/>
</dbReference>
<evidence type="ECO:0000256" key="7">
    <source>
        <dbReference type="ARBA" id="ARBA00049442"/>
    </source>
</evidence>
<dbReference type="OrthoDB" id="9792692at2"/>
<dbReference type="EC" id="1.1.1.25" evidence="2 8"/>
<evidence type="ECO:0000259" key="9">
    <source>
        <dbReference type="Pfam" id="PF01488"/>
    </source>
</evidence>
<dbReference type="GO" id="GO:0008652">
    <property type="term" value="P:amino acid biosynthetic process"/>
    <property type="evidence" value="ECO:0007669"/>
    <property type="project" value="UniProtKB-KW"/>
</dbReference>
<dbReference type="Gene3D" id="3.40.50.720">
    <property type="entry name" value="NAD(P)-binding Rossmann-like Domain"/>
    <property type="match status" value="1"/>
</dbReference>
<dbReference type="PANTHER" id="PTHR21089:SF1">
    <property type="entry name" value="BIFUNCTIONAL 3-DEHYDROQUINATE DEHYDRATASE_SHIKIMATE DEHYDROGENASE, CHLOROPLASTIC"/>
    <property type="match status" value="1"/>
</dbReference>
<feature type="binding site" evidence="8">
    <location>
        <position position="235"/>
    </location>
    <ligand>
        <name>NADP(+)</name>
        <dbReference type="ChEBI" id="CHEBI:58349"/>
    </ligand>
</feature>
<dbReference type="Proteomes" id="UP000238322">
    <property type="component" value="Unassembled WGS sequence"/>
</dbReference>
<evidence type="ECO:0000313" key="12">
    <source>
        <dbReference type="EMBL" id="PQO32371.1"/>
    </source>
</evidence>
<evidence type="ECO:0000256" key="1">
    <source>
        <dbReference type="ARBA" id="ARBA00004871"/>
    </source>
</evidence>
<feature type="domain" description="Quinate/shikimate 5-dehydrogenase/glutamyl-tRNA reductase" evidence="9">
    <location>
        <begin position="108"/>
        <end position="186"/>
    </location>
</feature>
<dbReference type="PANTHER" id="PTHR21089">
    <property type="entry name" value="SHIKIMATE DEHYDROGENASE"/>
    <property type="match status" value="1"/>
</dbReference>
<dbReference type="Pfam" id="PF08501">
    <property type="entry name" value="Shikimate_dh_N"/>
    <property type="match status" value="1"/>
</dbReference>
<dbReference type="InterPro" id="IPR046346">
    <property type="entry name" value="Aminoacid_DH-like_N_sf"/>
</dbReference>
<feature type="binding site" evidence="8">
    <location>
        <begin position="118"/>
        <end position="122"/>
    </location>
    <ligand>
        <name>NADP(+)</name>
        <dbReference type="ChEBI" id="CHEBI:58349"/>
    </ligand>
</feature>
<name>A0A2S8FJP2_9BACT</name>
<evidence type="ECO:0000256" key="5">
    <source>
        <dbReference type="ARBA" id="ARBA00023002"/>
    </source>
</evidence>
<protein>
    <recommendedName>
        <fullName evidence="2 8">Shikimate dehydrogenase (NADP(+))</fullName>
        <shortName evidence="8">SDH</shortName>
        <ecNumber evidence="2 8">1.1.1.25</ecNumber>
    </recommendedName>
</protein>
<gene>
    <name evidence="8 12" type="primary">aroE</name>
    <name evidence="12" type="ORF">C5Y83_19290</name>
</gene>
<dbReference type="Pfam" id="PF01488">
    <property type="entry name" value="Shikimate_DH"/>
    <property type="match status" value="1"/>
</dbReference>
<dbReference type="GO" id="GO:0009423">
    <property type="term" value="P:chorismate biosynthetic process"/>
    <property type="evidence" value="ECO:0007669"/>
    <property type="project" value="UniProtKB-UniRule"/>
</dbReference>
<feature type="binding site" evidence="8">
    <location>
        <position position="55"/>
    </location>
    <ligand>
        <name>shikimate</name>
        <dbReference type="ChEBI" id="CHEBI:36208"/>
    </ligand>
</feature>
<feature type="binding site" evidence="8">
    <location>
        <position position="242"/>
    </location>
    <ligand>
        <name>shikimate</name>
        <dbReference type="ChEBI" id="CHEBI:36208"/>
    </ligand>
</feature>
<comment type="function">
    <text evidence="8">Involved in the biosynthesis of the chorismate, which leads to the biosynthesis of aromatic amino acids. Catalyzes the reversible NADPH linked reduction of 3-dehydroshikimate (DHSA) to yield shikimate (SA).</text>
</comment>
<dbReference type="SUPFAM" id="SSF53223">
    <property type="entry name" value="Aminoacid dehydrogenase-like, N-terminal domain"/>
    <property type="match status" value="1"/>
</dbReference>
<feature type="active site" description="Proton acceptor" evidence="8">
    <location>
        <position position="59"/>
    </location>
</feature>
<keyword evidence="6 8" id="KW-0057">Aromatic amino acid biosynthesis</keyword>